<dbReference type="EnsemblMetazoa" id="AMEC006470-RA">
    <property type="protein sequence ID" value="AMEC006470-PA"/>
    <property type="gene ID" value="AMEC006470"/>
</dbReference>
<feature type="signal peptide" evidence="1">
    <location>
        <begin position="1"/>
        <end position="15"/>
    </location>
</feature>
<accession>A0A182TQD8</accession>
<name>A0A182TQD8_9DIPT</name>
<dbReference type="VEuPathDB" id="VectorBase:AMEC006470"/>
<reference evidence="3" key="1">
    <citation type="submission" date="2014-01" db="EMBL/GenBank/DDBJ databases">
        <title>The Genome Sequence of Anopheles melas CM1001059_A (V2).</title>
        <authorList>
            <consortium name="The Broad Institute Genomics Platform"/>
            <person name="Neafsey D.E."/>
            <person name="Besansky N."/>
            <person name="Howell P."/>
            <person name="Walton C."/>
            <person name="Young S.K."/>
            <person name="Zeng Q."/>
            <person name="Gargeya S."/>
            <person name="Fitzgerald M."/>
            <person name="Haas B."/>
            <person name="Abouelleil A."/>
            <person name="Allen A.W."/>
            <person name="Alvarado L."/>
            <person name="Arachchi H.M."/>
            <person name="Berlin A.M."/>
            <person name="Chapman S.B."/>
            <person name="Gainer-Dewar J."/>
            <person name="Goldberg J."/>
            <person name="Griggs A."/>
            <person name="Gujja S."/>
            <person name="Hansen M."/>
            <person name="Howarth C."/>
            <person name="Imamovic A."/>
            <person name="Ireland A."/>
            <person name="Larimer J."/>
            <person name="McCowan C."/>
            <person name="Murphy C."/>
            <person name="Pearson M."/>
            <person name="Poon T.W."/>
            <person name="Priest M."/>
            <person name="Roberts A."/>
            <person name="Saif S."/>
            <person name="Shea T."/>
            <person name="Sisk P."/>
            <person name="Sykes S."/>
            <person name="Wortman J."/>
            <person name="Nusbaum C."/>
            <person name="Birren B."/>
        </authorList>
    </citation>
    <scope>NUCLEOTIDE SEQUENCE [LARGE SCALE GENOMIC DNA]</scope>
    <source>
        <strain evidence="3">CM1001059</strain>
    </source>
</reference>
<evidence type="ECO:0000313" key="3">
    <source>
        <dbReference type="Proteomes" id="UP000075902"/>
    </source>
</evidence>
<keyword evidence="1" id="KW-0732">Signal</keyword>
<reference evidence="2" key="2">
    <citation type="submission" date="2020-05" db="UniProtKB">
        <authorList>
            <consortium name="EnsemblMetazoa"/>
        </authorList>
    </citation>
    <scope>IDENTIFICATION</scope>
    <source>
        <strain evidence="2">CM1001059</strain>
    </source>
</reference>
<sequence length="290" mass="32094">MVGQIVCAWCVICSATYTQVSQCNLGRRRYDTGCVTVLAQPGQTLRVCVVHLRTLVTPGLANAIAAGLCLLAQIAQIVVGRIAHEEARKRNTILRVQSRPEVDAVIQAARFGRILHLTACVHLQQLLGIAQHYQTVECGLRRLQLRRTHVLGAGDQVSELLEVALEGFVRLAAAVRRVDRSHPPFQTFLGALFVLLVTLHRLEVAHDGGYLQTARVVPPAQIYSDAEQQTFRLIVRREIIGHVLAQSFLRDLQILDVFRCCAEVQGSCKAACENVSINQHPPIRSHLTSR</sequence>
<protein>
    <recommendedName>
        <fullName evidence="4">Secreted protein</fullName>
    </recommendedName>
</protein>
<feature type="chain" id="PRO_5012746127" description="Secreted protein" evidence="1">
    <location>
        <begin position="16"/>
        <end position="290"/>
    </location>
</feature>
<organism evidence="2 3">
    <name type="scientific">Anopheles melas</name>
    <dbReference type="NCBI Taxonomy" id="34690"/>
    <lineage>
        <taxon>Eukaryota</taxon>
        <taxon>Metazoa</taxon>
        <taxon>Ecdysozoa</taxon>
        <taxon>Arthropoda</taxon>
        <taxon>Hexapoda</taxon>
        <taxon>Insecta</taxon>
        <taxon>Pterygota</taxon>
        <taxon>Neoptera</taxon>
        <taxon>Endopterygota</taxon>
        <taxon>Diptera</taxon>
        <taxon>Nematocera</taxon>
        <taxon>Culicoidea</taxon>
        <taxon>Culicidae</taxon>
        <taxon>Anophelinae</taxon>
        <taxon>Anopheles</taxon>
    </lineage>
</organism>
<dbReference type="Proteomes" id="UP000075902">
    <property type="component" value="Unassembled WGS sequence"/>
</dbReference>
<keyword evidence="3" id="KW-1185">Reference proteome</keyword>
<dbReference type="AlphaFoldDB" id="A0A182TQD8"/>
<proteinExistence type="predicted"/>
<evidence type="ECO:0000313" key="2">
    <source>
        <dbReference type="EnsemblMetazoa" id="AMEC006470-PA"/>
    </source>
</evidence>
<evidence type="ECO:0008006" key="4">
    <source>
        <dbReference type="Google" id="ProtNLM"/>
    </source>
</evidence>
<evidence type="ECO:0000256" key="1">
    <source>
        <dbReference type="SAM" id="SignalP"/>
    </source>
</evidence>